<evidence type="ECO:0008006" key="3">
    <source>
        <dbReference type="Google" id="ProtNLM"/>
    </source>
</evidence>
<evidence type="ECO:0000313" key="1">
    <source>
        <dbReference type="EMBL" id="KAL3643168.1"/>
    </source>
</evidence>
<accession>A0ABD3DLJ8</accession>
<protein>
    <recommendedName>
        <fullName evidence="3">CCT domain-containing protein</fullName>
    </recommendedName>
</protein>
<keyword evidence="2" id="KW-1185">Reference proteome</keyword>
<dbReference type="EMBL" id="JAVIJP010000016">
    <property type="protein sequence ID" value="KAL3643168.1"/>
    <property type="molecule type" value="Genomic_DNA"/>
</dbReference>
<dbReference type="AlphaFoldDB" id="A0ABD3DLJ8"/>
<name>A0ABD3DLJ8_9LAMI</name>
<gene>
    <name evidence="1" type="ORF">CASFOL_013983</name>
</gene>
<dbReference type="PANTHER" id="PTHR31319">
    <property type="entry name" value="ZINC FINGER PROTEIN CONSTANS-LIKE 4"/>
    <property type="match status" value="1"/>
</dbReference>
<evidence type="ECO:0000313" key="2">
    <source>
        <dbReference type="Proteomes" id="UP001632038"/>
    </source>
</evidence>
<dbReference type="PANTHER" id="PTHR31319:SF110">
    <property type="entry name" value="CCT MOTIF FAMILY PROTEIN"/>
    <property type="match status" value="1"/>
</dbReference>
<comment type="caution">
    <text evidence="1">The sequence shown here is derived from an EMBL/GenBank/DDBJ whole genome shotgun (WGS) entry which is preliminary data.</text>
</comment>
<organism evidence="1 2">
    <name type="scientific">Castilleja foliolosa</name>
    <dbReference type="NCBI Taxonomy" id="1961234"/>
    <lineage>
        <taxon>Eukaryota</taxon>
        <taxon>Viridiplantae</taxon>
        <taxon>Streptophyta</taxon>
        <taxon>Embryophyta</taxon>
        <taxon>Tracheophyta</taxon>
        <taxon>Spermatophyta</taxon>
        <taxon>Magnoliopsida</taxon>
        <taxon>eudicotyledons</taxon>
        <taxon>Gunneridae</taxon>
        <taxon>Pentapetalae</taxon>
        <taxon>asterids</taxon>
        <taxon>lamiids</taxon>
        <taxon>Lamiales</taxon>
        <taxon>Orobanchaceae</taxon>
        <taxon>Pedicularideae</taxon>
        <taxon>Castillejinae</taxon>
        <taxon>Castilleja</taxon>
    </lineage>
</organism>
<sequence>MAAYSIPNQYSPPDYSSFSSEFCSLPICEQTSDLFNNMAPLVNYDINSVVTQMSEIETGFSNFAVNCVYQNDNHQVFEPGDVCINGPYMAAENWALKDNNQVVTKVEETDQVKVGKCSGEERKDRILRYLKKRNQRNFNKTIKRVRVRGRFAKNNESTCEEEILMNTGDPHKLTSYEPINNLSNFFDSIQMKYEEDCWFEAAMANLMCLPNYC</sequence>
<reference evidence="2" key="1">
    <citation type="journal article" date="2024" name="IScience">
        <title>Strigolactones Initiate the Formation of Haustorium-like Structures in Castilleja.</title>
        <authorList>
            <person name="Buerger M."/>
            <person name="Peterson D."/>
            <person name="Chory J."/>
        </authorList>
    </citation>
    <scope>NUCLEOTIDE SEQUENCE [LARGE SCALE GENOMIC DNA]</scope>
</reference>
<proteinExistence type="predicted"/>
<dbReference type="Proteomes" id="UP001632038">
    <property type="component" value="Unassembled WGS sequence"/>
</dbReference>
<dbReference type="InterPro" id="IPR045281">
    <property type="entry name" value="CONSTANS-like"/>
</dbReference>